<feature type="region of interest" description="Disordered" evidence="7">
    <location>
        <begin position="883"/>
        <end position="963"/>
    </location>
</feature>
<feature type="transmembrane region" description="Helical" evidence="8">
    <location>
        <begin position="594"/>
        <end position="614"/>
    </location>
</feature>
<comment type="similarity">
    <text evidence="2">Belongs to the transient receptor potential (TRP) ion channel family.</text>
</comment>
<sequence>MTTQRLWMALLTLLACVCSFVQADDNLHSTGAYPCSDQDSPLSVSNFSFIFDRNSGNVTYNVSGHSNIEVSLEAHITVVAYGQQVLDQSVNLCEEGVTELCPIRPGPVQASAMYAVPEKYTRGIATIAYKIPDLEGLITIQLYNADTGENLGCFRTEISNGNSTQTDSVKYVTMGIIAAALAAAAASSARREEEGAGGAGSGGRRKRGGGTGAAAGAHGAAPAAAQGPAGGFHAPGFVELFNSVQGIATAGMMSVNYPSVYSSFSQNVGWSVGIISWDGLQHQIDEFRNSTGGNLKKSSLTQLKQATLIRQNQTNGAMYGGSLMNNETITERMVQLFTREDTNGTDTNGTATFSMGMGGGGHTPTSNGEPQKTGVSLVQGLKAYVEELSIPSTNTFMTVLVWFCIIMAAAITLIMTVKLALEVYCRWYKPLGKDLENFRRRYWIHLGSTIVRVVLVLYGLGVLYCCFQFKQNDSWAATVLAAITLALMTLTLLALTARIFFLALYASREKGGLEYLFSHKPWIRKYGLFYDQFQVKYWWCFVVFIAASFGRNAFLALGYGHGMVQVVGQLVIDCIVFIFVCWVKPFNTKMGNWINIAIAVIRIISMVLILTFTVELNLTKISTTGTGLALIIVQAILFCSLTILIFANFIYGFVITRKLKKKKKLEMAAALERERGANEIDLGLDHSLHGSGTDSLSGTRQVDEKHPYDAYDTSVSNEDERLYHRDIESSYEDGTNFEIVQPGSRDSQQRESYNSNGNVERHSTTLSRLSRLSQLSSAHGETEFYKDRSTTPSNALDHHQQMTGVAGTGAGVFGGDAIADSYNVHRGPLFADPRYSNSQTSFSSSGSQHVSRFTEALNDSDDSDEGRGLGRYVAPLTTKNQFVSRGASTGAPLTPDTPENAQFGGYAGATPRAPSSGYSGVSDRPKSRLSTLSGFSGVSRVDGTPVGPPPGHSRGKSSMSDNFFDTHDDFQDYSLPSNKRYSDLRFSTTTSDYRNSGRSSDVPSDLGSQAGSHHSRLLDDPAVFGRPLSGEDSELDPAADITITPGSAGRFTTAPPAVPVPHAPHHGHHDTSLVDDFSFLEDRQDDEGFSWEQDINRGSVTHERQFM</sequence>
<dbReference type="SMART" id="SM01320">
    <property type="entry name" value="TRP_N"/>
    <property type="match status" value="1"/>
</dbReference>
<dbReference type="GO" id="GO:0055085">
    <property type="term" value="P:transmembrane transport"/>
    <property type="evidence" value="ECO:0007669"/>
    <property type="project" value="TreeGrafter"/>
</dbReference>
<comment type="subcellular location">
    <subcellularLocation>
        <location evidence="1">Membrane</location>
        <topology evidence="1">Multi-pass membrane protein</topology>
    </subcellularLocation>
</comment>
<keyword evidence="5 8" id="KW-1133">Transmembrane helix</keyword>
<feature type="domain" description="ML-like" evidence="10">
    <location>
        <begin position="25"/>
        <end position="165"/>
    </location>
</feature>
<feature type="region of interest" description="Disordered" evidence="7">
    <location>
        <begin position="691"/>
        <end position="715"/>
    </location>
</feature>
<dbReference type="VEuPathDB" id="FungiDB:YALI0_B09009g"/>
<feature type="transmembrane region" description="Helical" evidence="8">
    <location>
        <begin position="442"/>
        <end position="463"/>
    </location>
</feature>
<accession>A0A1D8N751</accession>
<feature type="region of interest" description="Disordered" evidence="7">
    <location>
        <begin position="734"/>
        <end position="768"/>
    </location>
</feature>
<dbReference type="InterPro" id="IPR040241">
    <property type="entry name" value="TRP_Flc/Pkd2-like"/>
</dbReference>
<protein>
    <recommendedName>
        <fullName evidence="10">ML-like domain-containing protein</fullName>
    </recommendedName>
</protein>
<feature type="transmembrane region" description="Helical" evidence="8">
    <location>
        <begin position="537"/>
        <end position="557"/>
    </location>
</feature>
<dbReference type="RefSeq" id="XP_500665.3">
    <property type="nucleotide sequence ID" value="XM_500665.3"/>
</dbReference>
<keyword evidence="3 8" id="KW-0812">Transmembrane</keyword>
<evidence type="ECO:0000256" key="5">
    <source>
        <dbReference type="ARBA" id="ARBA00022989"/>
    </source>
</evidence>
<evidence type="ECO:0000256" key="1">
    <source>
        <dbReference type="ARBA" id="ARBA00004141"/>
    </source>
</evidence>
<feature type="transmembrane region" description="Helical" evidence="8">
    <location>
        <begin position="475"/>
        <end position="501"/>
    </location>
</feature>
<keyword evidence="6 8" id="KW-0472">Membrane</keyword>
<dbReference type="PANTHER" id="PTHR31145">
    <property type="entry name" value="INTEGRAL MEMBRANE PROTEIN (AFU_ORTHOLOGUE AFUA_7G01610)"/>
    <property type="match status" value="1"/>
</dbReference>
<feature type="region of interest" description="Disordered" evidence="7">
    <location>
        <begin position="989"/>
        <end position="1072"/>
    </location>
</feature>
<evidence type="ECO:0000256" key="4">
    <source>
        <dbReference type="ARBA" id="ARBA00022729"/>
    </source>
</evidence>
<feature type="region of interest" description="Disordered" evidence="7">
    <location>
        <begin position="192"/>
        <end position="219"/>
    </location>
</feature>
<evidence type="ECO:0000259" key="10">
    <source>
        <dbReference type="SMART" id="SM01320"/>
    </source>
</evidence>
<evidence type="ECO:0000256" key="9">
    <source>
        <dbReference type="SAM" id="SignalP"/>
    </source>
</evidence>
<name>A0A1D8N751_YARLL</name>
<dbReference type="Proteomes" id="UP000182444">
    <property type="component" value="Chromosome 1B"/>
</dbReference>
<dbReference type="EMBL" id="CP017554">
    <property type="protein sequence ID" value="AOW01442.1"/>
    <property type="molecule type" value="Genomic_DNA"/>
</dbReference>
<evidence type="ECO:0000313" key="12">
    <source>
        <dbReference type="Proteomes" id="UP000182444"/>
    </source>
</evidence>
<dbReference type="InterPro" id="IPR032800">
    <property type="entry name" value="TRP_N"/>
</dbReference>
<dbReference type="VEuPathDB" id="FungiDB:YALI1_B12101g"/>
<feature type="chain" id="PRO_5009110407" description="ML-like domain-containing protein" evidence="9">
    <location>
        <begin position="24"/>
        <end position="1107"/>
    </location>
</feature>
<evidence type="ECO:0000256" key="7">
    <source>
        <dbReference type="SAM" id="MobiDB-lite"/>
    </source>
</evidence>
<evidence type="ECO:0000256" key="3">
    <source>
        <dbReference type="ARBA" id="ARBA00022692"/>
    </source>
</evidence>
<evidence type="ECO:0000256" key="2">
    <source>
        <dbReference type="ARBA" id="ARBA00010642"/>
    </source>
</evidence>
<dbReference type="AlphaFoldDB" id="A0A1D8N751"/>
<proteinExistence type="inferred from homology"/>
<dbReference type="eggNOG" id="ENOG502QTQ2">
    <property type="taxonomic scope" value="Eukaryota"/>
</dbReference>
<dbReference type="PANTHER" id="PTHR31145:SF5">
    <property type="entry name" value="DUF907 DOMAIN PROTEIN (AFU_ORTHOLOGUE AFUA_2G06100)"/>
    <property type="match status" value="1"/>
</dbReference>
<dbReference type="GO" id="GO:0016020">
    <property type="term" value="C:membrane"/>
    <property type="evidence" value="ECO:0007669"/>
    <property type="project" value="UniProtKB-SubCell"/>
</dbReference>
<dbReference type="InterPro" id="IPR010308">
    <property type="entry name" value="TRP_C"/>
</dbReference>
<dbReference type="KEGG" id="yli:2906923"/>
<evidence type="ECO:0000256" key="8">
    <source>
        <dbReference type="SAM" id="Phobius"/>
    </source>
</evidence>
<reference evidence="11 12" key="1">
    <citation type="journal article" date="2016" name="PLoS ONE">
        <title>Sequence Assembly of Yarrowia lipolytica Strain W29/CLIB89 Shows Transposable Element Diversity.</title>
        <authorList>
            <person name="Magnan C."/>
            <person name="Yu J."/>
            <person name="Chang I."/>
            <person name="Jahn E."/>
            <person name="Kanomata Y."/>
            <person name="Wu J."/>
            <person name="Zeller M."/>
            <person name="Oakes M."/>
            <person name="Baldi P."/>
            <person name="Sandmeyer S."/>
        </authorList>
    </citation>
    <scope>NUCLEOTIDE SEQUENCE [LARGE SCALE GENOMIC DNA]</scope>
    <source>
        <strain evidence="12">CLIB89(W29)</strain>
    </source>
</reference>
<dbReference type="Pfam" id="PF06011">
    <property type="entry name" value="TRP"/>
    <property type="match status" value="1"/>
</dbReference>
<dbReference type="PROSITE" id="PS51257">
    <property type="entry name" value="PROKAR_LIPOPROTEIN"/>
    <property type="match status" value="1"/>
</dbReference>
<feature type="transmembrane region" description="Helical" evidence="8">
    <location>
        <begin position="399"/>
        <end position="421"/>
    </location>
</feature>
<dbReference type="GO" id="GO:0009272">
    <property type="term" value="P:fungal-type cell wall biogenesis"/>
    <property type="evidence" value="ECO:0007669"/>
    <property type="project" value="TreeGrafter"/>
</dbReference>
<feature type="transmembrane region" description="Helical" evidence="8">
    <location>
        <begin position="626"/>
        <end position="654"/>
    </location>
</feature>
<feature type="transmembrane region" description="Helical" evidence="8">
    <location>
        <begin position="563"/>
        <end position="582"/>
    </location>
</feature>
<keyword evidence="4 9" id="KW-0732">Signal</keyword>
<gene>
    <name evidence="11" type="ORF">YALI1_B12101g</name>
</gene>
<feature type="compositionally biased region" description="Polar residues" evidence="7">
    <location>
        <begin position="744"/>
        <end position="758"/>
    </location>
</feature>
<organism evidence="11 12">
    <name type="scientific">Yarrowia lipolytica</name>
    <name type="common">Candida lipolytica</name>
    <dbReference type="NCBI Taxonomy" id="4952"/>
    <lineage>
        <taxon>Eukaryota</taxon>
        <taxon>Fungi</taxon>
        <taxon>Dikarya</taxon>
        <taxon>Ascomycota</taxon>
        <taxon>Saccharomycotina</taxon>
        <taxon>Dipodascomycetes</taxon>
        <taxon>Dipodascales</taxon>
        <taxon>Dipodascales incertae sedis</taxon>
        <taxon>Yarrowia</taxon>
    </lineage>
</organism>
<feature type="compositionally biased region" description="Polar residues" evidence="7">
    <location>
        <begin position="989"/>
        <end position="1012"/>
    </location>
</feature>
<dbReference type="GeneID" id="2906923"/>
<evidence type="ECO:0000313" key="11">
    <source>
        <dbReference type="EMBL" id="AOW01442.1"/>
    </source>
</evidence>
<feature type="compositionally biased region" description="Polar residues" evidence="7">
    <location>
        <begin position="691"/>
        <end position="700"/>
    </location>
</feature>
<feature type="signal peptide" evidence="9">
    <location>
        <begin position="1"/>
        <end position="23"/>
    </location>
</feature>
<evidence type="ECO:0000256" key="6">
    <source>
        <dbReference type="ARBA" id="ARBA00023136"/>
    </source>
</evidence>
<dbReference type="Pfam" id="PF14558">
    <property type="entry name" value="TRP_N"/>
    <property type="match status" value="1"/>
</dbReference>